<protein>
    <recommendedName>
        <fullName evidence="2">HD/PDEase domain-containing protein</fullName>
    </recommendedName>
</protein>
<dbReference type="AlphaFoldDB" id="A0A368XH43"/>
<dbReference type="InterPro" id="IPR006674">
    <property type="entry name" value="HD_domain"/>
</dbReference>
<feature type="transmembrane region" description="Helical" evidence="1">
    <location>
        <begin position="381"/>
        <end position="400"/>
    </location>
</feature>
<evidence type="ECO:0000313" key="3">
    <source>
        <dbReference type="EMBL" id="RCW65334.1"/>
    </source>
</evidence>
<dbReference type="InterPro" id="IPR011621">
    <property type="entry name" value="Metal-dep_PHydrolase_7TM_intra"/>
</dbReference>
<feature type="transmembrane region" description="Helical" evidence="1">
    <location>
        <begin position="358"/>
        <end position="375"/>
    </location>
</feature>
<gene>
    <name evidence="3" type="ORF">DFR57_11162</name>
</gene>
<keyword evidence="1" id="KW-0472">Membrane</keyword>
<dbReference type="Gene3D" id="1.10.3210.10">
    <property type="entry name" value="Hypothetical protein af1432"/>
    <property type="match status" value="1"/>
</dbReference>
<dbReference type="Proteomes" id="UP000252585">
    <property type="component" value="Unassembled WGS sequence"/>
</dbReference>
<feature type="transmembrane region" description="Helical" evidence="1">
    <location>
        <begin position="274"/>
        <end position="295"/>
    </location>
</feature>
<dbReference type="Pfam" id="PF01966">
    <property type="entry name" value="HD"/>
    <property type="match status" value="1"/>
</dbReference>
<dbReference type="RefSeq" id="WP_114353625.1">
    <property type="nucleotide sequence ID" value="NZ_QPJJ01000011.1"/>
</dbReference>
<dbReference type="CDD" id="cd00077">
    <property type="entry name" value="HDc"/>
    <property type="match status" value="1"/>
</dbReference>
<dbReference type="OrthoDB" id="9806952at2"/>
<dbReference type="SMART" id="SM00471">
    <property type="entry name" value="HDc"/>
    <property type="match status" value="1"/>
</dbReference>
<dbReference type="InterPro" id="IPR052722">
    <property type="entry name" value="PgpH_phosphodiesterase"/>
</dbReference>
<evidence type="ECO:0000256" key="1">
    <source>
        <dbReference type="SAM" id="Phobius"/>
    </source>
</evidence>
<reference evidence="3 4" key="1">
    <citation type="submission" date="2018-07" db="EMBL/GenBank/DDBJ databases">
        <title>Genomic Encyclopedia of Type Strains, Phase IV (KMG-IV): sequencing the most valuable type-strain genomes for metagenomic binning, comparative biology and taxonomic classification.</title>
        <authorList>
            <person name="Goeker M."/>
        </authorList>
    </citation>
    <scope>NUCLEOTIDE SEQUENCE [LARGE SCALE GENOMIC DNA]</scope>
    <source>
        <strain evidence="3 4">DSM 27696</strain>
    </source>
</reference>
<dbReference type="EMBL" id="QPJJ01000011">
    <property type="protein sequence ID" value="RCW65334.1"/>
    <property type="molecule type" value="Genomic_DNA"/>
</dbReference>
<feature type="domain" description="HD/PDEase" evidence="2">
    <location>
        <begin position="494"/>
        <end position="649"/>
    </location>
</feature>
<feature type="transmembrane region" description="Helical" evidence="1">
    <location>
        <begin position="307"/>
        <end position="329"/>
    </location>
</feature>
<keyword evidence="1" id="KW-1133">Transmembrane helix</keyword>
<name>A0A368XH43_9BACI</name>
<feature type="transmembrane region" description="Helical" evidence="1">
    <location>
        <begin position="412"/>
        <end position="432"/>
    </location>
</feature>
<dbReference type="SUPFAM" id="SSF109604">
    <property type="entry name" value="HD-domain/PDEase-like"/>
    <property type="match status" value="1"/>
</dbReference>
<dbReference type="PANTHER" id="PTHR36442:SF1">
    <property type="entry name" value="CYCLIC-DI-AMP PHOSPHODIESTERASE PGPH"/>
    <property type="match status" value="1"/>
</dbReference>
<dbReference type="Pfam" id="PF07698">
    <property type="entry name" value="7TM-7TMR_HD"/>
    <property type="match status" value="1"/>
</dbReference>
<organism evidence="3 4">
    <name type="scientific">Saliterribacillus persicus</name>
    <dbReference type="NCBI Taxonomy" id="930114"/>
    <lineage>
        <taxon>Bacteria</taxon>
        <taxon>Bacillati</taxon>
        <taxon>Bacillota</taxon>
        <taxon>Bacilli</taxon>
        <taxon>Bacillales</taxon>
        <taxon>Bacillaceae</taxon>
        <taxon>Saliterribacillus</taxon>
    </lineage>
</organism>
<evidence type="ECO:0000259" key="2">
    <source>
        <dbReference type="SMART" id="SM00471"/>
    </source>
</evidence>
<sequence>MKSTRLSNIINRISKGKWFLQVGAILLIMITFFILAFPNVYTQTYDMEKFSTTKETIRAPITIENEKETERRTREVVQSIEERYQISTEITEERIGFVEEIFEAVKKIKEDNLNSTEEGVNTESELDQLKQILSPEINNADITNKQWRILLDSTDNERTLAQELITTSLYEAFDNGVRSEEQSNVIRDINQKLQYASINEELREVLFQIVNFAIVPNSFFSADLTNEAQKQATDNVEPVMIRAGEVIVQEGQLITNEIYEELELLGLLDSERNYFPVIGLIILFLLLASIIFIEFKEYEKIAKLDRAKMGAIVLVSLFVAIMLKMSSLYMTSTNHLHILVPIAAASLLVKILLSERIAIALSIVYSIIGSVLFNTEIPGLLNLEAGIYFLFSQLAGVYFLRNIKDRSAILKAASGVVLVNIATVLLFLFMTYEKYTWIEYLTYSGYGLLSALLAAILTLGMLPFFETGLGIISDTKLLTLSSPNQPLLRKLLVEAPGTYHHSIMVANLSEASCEAIGANGLLARVAAYYHDLGKTVRPHYFIENQMGMKNPHDYLEPAQSAEIIMAHPYDGARLLKEHKIPKEIIDIAKQHHGTTLLKYFYFKAKEKYNDTKERDYRYPGPKPKSKEAAIVAVCDSVEAAVRSMDHPSQKEISKLVSSIIEDRLLDGQLNESTLTFQELEQIKKVICETLNGIYHSRIKYPTEEKNKEDDRLDY</sequence>
<evidence type="ECO:0000313" key="4">
    <source>
        <dbReference type="Proteomes" id="UP000252585"/>
    </source>
</evidence>
<dbReference type="InterPro" id="IPR006675">
    <property type="entry name" value="HDIG_dom"/>
</dbReference>
<feature type="transmembrane region" description="Helical" evidence="1">
    <location>
        <begin position="444"/>
        <end position="465"/>
    </location>
</feature>
<dbReference type="InterPro" id="IPR011624">
    <property type="entry name" value="Metal-dep_PHydrolase_7TM_extra"/>
</dbReference>
<dbReference type="Pfam" id="PF07697">
    <property type="entry name" value="7TMR-HDED"/>
    <property type="match status" value="1"/>
</dbReference>
<dbReference type="NCBIfam" id="TIGR00277">
    <property type="entry name" value="HDIG"/>
    <property type="match status" value="1"/>
</dbReference>
<dbReference type="PANTHER" id="PTHR36442">
    <property type="entry name" value="CYCLIC-DI-AMP PHOSPHODIESTERASE PGPH"/>
    <property type="match status" value="1"/>
</dbReference>
<keyword evidence="4" id="KW-1185">Reference proteome</keyword>
<accession>A0A368XH43</accession>
<dbReference type="InterPro" id="IPR003607">
    <property type="entry name" value="HD/PDEase_dom"/>
</dbReference>
<keyword evidence="1" id="KW-0812">Transmembrane</keyword>
<proteinExistence type="predicted"/>
<comment type="caution">
    <text evidence="3">The sequence shown here is derived from an EMBL/GenBank/DDBJ whole genome shotgun (WGS) entry which is preliminary data.</text>
</comment>
<feature type="transmembrane region" description="Helical" evidence="1">
    <location>
        <begin position="20"/>
        <end position="41"/>
    </location>
</feature>